<dbReference type="RefSeq" id="WP_072935304.1">
    <property type="nucleotide sequence ID" value="NZ_FQUG01000004.1"/>
</dbReference>
<dbReference type="Gene3D" id="1.10.10.10">
    <property type="entry name" value="Winged helix-like DNA-binding domain superfamily/Winged helix DNA-binding domain"/>
    <property type="match status" value="1"/>
</dbReference>
<dbReference type="InterPro" id="IPR036390">
    <property type="entry name" value="WH_DNA-bd_sf"/>
</dbReference>
<reference evidence="6 7" key="1">
    <citation type="submission" date="2016-11" db="EMBL/GenBank/DDBJ databases">
        <authorList>
            <person name="Jaros S."/>
            <person name="Januszkiewicz K."/>
            <person name="Wedrychowicz H."/>
        </authorList>
    </citation>
    <scope>NUCLEOTIDE SEQUENCE [LARGE SCALE GENOMIC DNA]</scope>
    <source>
        <strain evidence="6 7">DSM 10502</strain>
    </source>
</reference>
<protein>
    <submittedName>
        <fullName evidence="6">DNA-binding transcriptional regulator, LysR family</fullName>
    </submittedName>
</protein>
<dbReference type="GO" id="GO:0003677">
    <property type="term" value="F:DNA binding"/>
    <property type="evidence" value="ECO:0007669"/>
    <property type="project" value="UniProtKB-KW"/>
</dbReference>
<name>A0A1M4WHM0_9FIRM</name>
<evidence type="ECO:0000313" key="7">
    <source>
        <dbReference type="Proteomes" id="UP000184404"/>
    </source>
</evidence>
<dbReference type="STRING" id="1123243.SAMN02745190_01234"/>
<dbReference type="InterPro" id="IPR036388">
    <property type="entry name" value="WH-like_DNA-bd_sf"/>
</dbReference>
<gene>
    <name evidence="6" type="ORF">SAMN02745190_01234</name>
</gene>
<keyword evidence="3 6" id="KW-0238">DNA-binding</keyword>
<evidence type="ECO:0000256" key="3">
    <source>
        <dbReference type="ARBA" id="ARBA00023125"/>
    </source>
</evidence>
<dbReference type="Pfam" id="PF03466">
    <property type="entry name" value="LysR_substrate"/>
    <property type="match status" value="1"/>
</dbReference>
<evidence type="ECO:0000313" key="6">
    <source>
        <dbReference type="EMBL" id="SHE80714.1"/>
    </source>
</evidence>
<keyword evidence="4" id="KW-0804">Transcription</keyword>
<comment type="similarity">
    <text evidence="1">Belongs to the LysR transcriptional regulatory family.</text>
</comment>
<dbReference type="EMBL" id="FQUG01000004">
    <property type="protein sequence ID" value="SHE80714.1"/>
    <property type="molecule type" value="Genomic_DNA"/>
</dbReference>
<dbReference type="InterPro" id="IPR050950">
    <property type="entry name" value="HTH-type_LysR_regulators"/>
</dbReference>
<dbReference type="Proteomes" id="UP000184404">
    <property type="component" value="Unassembled WGS sequence"/>
</dbReference>
<dbReference type="GO" id="GO:0003700">
    <property type="term" value="F:DNA-binding transcription factor activity"/>
    <property type="evidence" value="ECO:0007669"/>
    <property type="project" value="InterPro"/>
</dbReference>
<evidence type="ECO:0000259" key="5">
    <source>
        <dbReference type="PROSITE" id="PS50931"/>
    </source>
</evidence>
<dbReference type="SUPFAM" id="SSF53850">
    <property type="entry name" value="Periplasmic binding protein-like II"/>
    <property type="match status" value="1"/>
</dbReference>
<keyword evidence="7" id="KW-1185">Reference proteome</keyword>
<dbReference type="GO" id="GO:0005829">
    <property type="term" value="C:cytosol"/>
    <property type="evidence" value="ECO:0007669"/>
    <property type="project" value="TreeGrafter"/>
</dbReference>
<dbReference type="SUPFAM" id="SSF46785">
    <property type="entry name" value="Winged helix' DNA-binding domain"/>
    <property type="match status" value="1"/>
</dbReference>
<dbReference type="CDD" id="cd05466">
    <property type="entry name" value="PBP2_LTTR_substrate"/>
    <property type="match status" value="1"/>
</dbReference>
<dbReference type="InterPro" id="IPR005119">
    <property type="entry name" value="LysR_subst-bd"/>
</dbReference>
<dbReference type="PANTHER" id="PTHR30419">
    <property type="entry name" value="HTH-TYPE TRANSCRIPTIONAL REGULATOR YBHD"/>
    <property type="match status" value="1"/>
</dbReference>
<evidence type="ECO:0000256" key="1">
    <source>
        <dbReference type="ARBA" id="ARBA00009437"/>
    </source>
</evidence>
<evidence type="ECO:0000256" key="4">
    <source>
        <dbReference type="ARBA" id="ARBA00023163"/>
    </source>
</evidence>
<dbReference type="OrthoDB" id="9803735at2"/>
<dbReference type="PANTHER" id="PTHR30419:SF30">
    <property type="entry name" value="LYSR FAMILY TRANSCRIPTIONAL REGULATOR"/>
    <property type="match status" value="1"/>
</dbReference>
<organism evidence="6 7">
    <name type="scientific">Schwartzia succinivorans DSM 10502</name>
    <dbReference type="NCBI Taxonomy" id="1123243"/>
    <lineage>
        <taxon>Bacteria</taxon>
        <taxon>Bacillati</taxon>
        <taxon>Bacillota</taxon>
        <taxon>Negativicutes</taxon>
        <taxon>Selenomonadales</taxon>
        <taxon>Selenomonadaceae</taxon>
        <taxon>Schwartzia</taxon>
    </lineage>
</organism>
<sequence>MNQKQMEYFLEVYRQGNIQNAANQLYVSRQGVSKIIKTLEDELGQLLFIRNPHGLAPTDYATALLPHVQRLLEEYRSIESMRTLASQSKSVVTVYALDHVFAFLGAKFLWDFHRTFPDIILSTVDTTDDTALKGVLEKHCNFAIVTGELDQTRFYGEPLFFSHYCVRLHCDHPLAKKDRITYKDLDGTRVVSKGRAYHCFRHNMDKYILLPGLKIDLVAETADEQLIADLILQQQVVNIGYDYAAMLNPHPDIVVKPLGTEDDQGQTIYLAWDKTTVLTNASHNFRDFLLRWLPENGKDRIA</sequence>
<dbReference type="PROSITE" id="PS50931">
    <property type="entry name" value="HTH_LYSR"/>
    <property type="match status" value="1"/>
</dbReference>
<dbReference type="AlphaFoldDB" id="A0A1M4WHM0"/>
<evidence type="ECO:0000256" key="2">
    <source>
        <dbReference type="ARBA" id="ARBA00023015"/>
    </source>
</evidence>
<dbReference type="InterPro" id="IPR000847">
    <property type="entry name" value="LysR_HTH_N"/>
</dbReference>
<dbReference type="Pfam" id="PF00126">
    <property type="entry name" value="HTH_1"/>
    <property type="match status" value="1"/>
</dbReference>
<feature type="domain" description="HTH lysR-type" evidence="5">
    <location>
        <begin position="1"/>
        <end position="58"/>
    </location>
</feature>
<keyword evidence="2" id="KW-0805">Transcription regulation</keyword>
<dbReference type="Gene3D" id="3.40.190.290">
    <property type="match status" value="1"/>
</dbReference>
<proteinExistence type="inferred from homology"/>
<accession>A0A1M4WHM0</accession>